<gene>
    <name evidence="1" type="ORF">KEH51_04940</name>
</gene>
<protein>
    <submittedName>
        <fullName evidence="1">Uncharacterized protein</fullName>
    </submittedName>
</protein>
<dbReference type="EMBL" id="JAGTPW010000006">
    <property type="protein sequence ID" value="MBR8644208.1"/>
    <property type="molecule type" value="Genomic_DNA"/>
</dbReference>
<comment type="caution">
    <text evidence="1">The sequence shown here is derived from an EMBL/GenBank/DDBJ whole genome shotgun (WGS) entry which is preliminary data.</text>
</comment>
<organism evidence="1 2">
    <name type="scientific">Peribacillus frigoritolerans</name>
    <dbReference type="NCBI Taxonomy" id="450367"/>
    <lineage>
        <taxon>Bacteria</taxon>
        <taxon>Bacillati</taxon>
        <taxon>Bacillota</taxon>
        <taxon>Bacilli</taxon>
        <taxon>Bacillales</taxon>
        <taxon>Bacillaceae</taxon>
        <taxon>Peribacillus</taxon>
    </lineage>
</organism>
<accession>A0A941J255</accession>
<evidence type="ECO:0000313" key="2">
    <source>
        <dbReference type="Proteomes" id="UP000680045"/>
    </source>
</evidence>
<reference evidence="1" key="1">
    <citation type="submission" date="2021-04" db="EMBL/GenBank/DDBJ databases">
        <title>Whole genome sequencing of Enterococci isolates from hospitalized patients.</title>
        <authorList>
            <person name="Ogoti B.M."/>
            <person name="Onyambu F.G."/>
        </authorList>
    </citation>
    <scope>NUCLEOTIDE SEQUENCE</scope>
    <source>
        <strain evidence="1">242</strain>
    </source>
</reference>
<name>A0A941J255_9BACI</name>
<evidence type="ECO:0000313" key="1">
    <source>
        <dbReference type="EMBL" id="MBR8644208.1"/>
    </source>
</evidence>
<dbReference type="Proteomes" id="UP000680045">
    <property type="component" value="Unassembled WGS sequence"/>
</dbReference>
<sequence length="103" mass="11075">MIIAVKIVATVIIAENIILQKTKRSSSKEGYVASISINVNGDNLDIVNDFLEKSRPIGLSVTTILQLQAGDRVQVLFSADANGEILAEASLTNFQAARFPSPM</sequence>
<dbReference type="AlphaFoldDB" id="A0A941J255"/>
<proteinExistence type="predicted"/>